<dbReference type="Proteomes" id="UP000244978">
    <property type="component" value="Unassembled WGS sequence"/>
</dbReference>
<dbReference type="InterPro" id="IPR009100">
    <property type="entry name" value="AcylCoA_DH/oxidase_NM_dom_sf"/>
</dbReference>
<evidence type="ECO:0000256" key="1">
    <source>
        <dbReference type="ARBA" id="ARBA00023002"/>
    </source>
</evidence>
<dbReference type="InterPro" id="IPR036250">
    <property type="entry name" value="AcylCo_DH-like_C"/>
</dbReference>
<dbReference type="Gene3D" id="1.20.140.10">
    <property type="entry name" value="Butyryl-CoA Dehydrogenase, subunit A, domain 3"/>
    <property type="match status" value="1"/>
</dbReference>
<dbReference type="GO" id="GO:0016712">
    <property type="term" value="F:oxidoreductase activity, acting on paired donors, with incorporation or reduction of molecular oxygen, reduced flavin or flavoprotein as one donor, and incorporation of one atom of oxygen"/>
    <property type="evidence" value="ECO:0007669"/>
    <property type="project" value="TreeGrafter"/>
</dbReference>
<sequence>MTEAVKVEQLSARDTLTPSSMLTDTGRRMRDEVLEFVPEMQKLGPAAEQGRGLADEVNRQLKQIGVWDLGTPIEYGGTASGARDLVEVLEAVGRGDGSAGWLAQAAATNHNLVSAYSDEAVAEVFASSADVPGPRLVGASVFARQVGSAHAVSGGWKVKGKWGFATGCRTATWAMVGADYVKPDGTPSRGLALLPTSTCRIIEDWNVTGMSATASNSIVADDDVFIPTDRFFDLHEMPDRMNGLHERFAGLAFGWPSEARIVAITLNLASVALGLAEGALESFLSSAPKRTPFNLPYATIADSPGTQIVVGRSQAAIDAARSVVQSIADGIDRNSLEGLDFTATEASRTHMDLIFAIRLCRDAIADLEEALGSSVALLSNPIQRAHRDLRVLASHGAIRFDPLAELTGKDALGRNLDPTFSGGLPSIP</sequence>
<dbReference type="InterPro" id="IPR013786">
    <property type="entry name" value="AcylCoA_DH/ox_N"/>
</dbReference>
<reference evidence="6" key="1">
    <citation type="submission" date="2018-04" db="EMBL/GenBank/DDBJ databases">
        <authorList>
            <person name="Liu S."/>
            <person name="Wang Z."/>
            <person name="Li J."/>
        </authorList>
    </citation>
    <scope>NUCLEOTIDE SEQUENCE [LARGE SCALE GENOMIC DNA]</scope>
    <source>
        <strain evidence="6">S1194</strain>
    </source>
</reference>
<dbReference type="InterPro" id="IPR046373">
    <property type="entry name" value="Acyl-CoA_Oxase/DH_mid-dom_sf"/>
</dbReference>
<dbReference type="GO" id="GO:0050660">
    <property type="term" value="F:flavin adenine dinucleotide binding"/>
    <property type="evidence" value="ECO:0007669"/>
    <property type="project" value="InterPro"/>
</dbReference>
<dbReference type="Pfam" id="PF02771">
    <property type="entry name" value="Acyl-CoA_dh_N"/>
    <property type="match status" value="1"/>
</dbReference>
<dbReference type="PANTHER" id="PTHR48083:SF19">
    <property type="entry name" value="FLAVIN-DEPENDENT MONOOXYGENASE, OXYGENASE SUBUNIT HSAA"/>
    <property type="match status" value="1"/>
</dbReference>
<evidence type="ECO:0000259" key="3">
    <source>
        <dbReference type="Pfam" id="PF02771"/>
    </source>
</evidence>
<dbReference type="Gene3D" id="1.10.540.10">
    <property type="entry name" value="Acyl-CoA dehydrogenase/oxidase, N-terminal domain"/>
    <property type="match status" value="1"/>
</dbReference>
<dbReference type="PANTHER" id="PTHR48083">
    <property type="entry name" value="MEDIUM-CHAIN SPECIFIC ACYL-COA DEHYDROGENASE, MITOCHONDRIAL-RELATED"/>
    <property type="match status" value="1"/>
</dbReference>
<evidence type="ECO:0000259" key="4">
    <source>
        <dbReference type="Pfam" id="PF08028"/>
    </source>
</evidence>
<name>A0A2U1T1M0_9MICO</name>
<dbReference type="InterPro" id="IPR037069">
    <property type="entry name" value="AcylCoA_DH/ox_N_sf"/>
</dbReference>
<evidence type="ECO:0000313" key="5">
    <source>
        <dbReference type="EMBL" id="PWB97757.1"/>
    </source>
</evidence>
<proteinExistence type="inferred from homology"/>
<dbReference type="OrthoDB" id="3404950at2"/>
<dbReference type="GO" id="GO:0005737">
    <property type="term" value="C:cytoplasm"/>
    <property type="evidence" value="ECO:0007669"/>
    <property type="project" value="TreeGrafter"/>
</dbReference>
<feature type="domain" description="Acyl-CoA dehydrogenase/oxidase N-terminal" evidence="3">
    <location>
        <begin position="24"/>
        <end position="116"/>
    </location>
</feature>
<organism evidence="5 6">
    <name type="scientific">Homoserinimonas hongtaonis</name>
    <dbReference type="NCBI Taxonomy" id="2079791"/>
    <lineage>
        <taxon>Bacteria</taxon>
        <taxon>Bacillati</taxon>
        <taxon>Actinomycetota</taxon>
        <taxon>Actinomycetes</taxon>
        <taxon>Micrococcales</taxon>
        <taxon>Microbacteriaceae</taxon>
        <taxon>Homoserinimonas</taxon>
    </lineage>
</organism>
<keyword evidence="6" id="KW-1185">Reference proteome</keyword>
<dbReference type="GO" id="GO:0003995">
    <property type="term" value="F:acyl-CoA dehydrogenase activity"/>
    <property type="evidence" value="ECO:0007669"/>
    <property type="project" value="TreeGrafter"/>
</dbReference>
<evidence type="ECO:0000313" key="6">
    <source>
        <dbReference type="Proteomes" id="UP000244978"/>
    </source>
</evidence>
<dbReference type="Pfam" id="PF08028">
    <property type="entry name" value="Acyl-CoA_dh_2"/>
    <property type="match status" value="1"/>
</dbReference>
<dbReference type="GO" id="GO:0033539">
    <property type="term" value="P:fatty acid beta-oxidation using acyl-CoA dehydrogenase"/>
    <property type="evidence" value="ECO:0007669"/>
    <property type="project" value="TreeGrafter"/>
</dbReference>
<dbReference type="InterPro" id="IPR050741">
    <property type="entry name" value="Acyl-CoA_dehydrogenase"/>
</dbReference>
<comment type="similarity">
    <text evidence="2">Belongs to the HpaH/HsaA monooxygenase family.</text>
</comment>
<dbReference type="RefSeq" id="WP_108518425.1">
    <property type="nucleotide sequence ID" value="NZ_CP026951.1"/>
</dbReference>
<gene>
    <name evidence="5" type="ORF">DF220_07890</name>
</gene>
<accession>A0A2U1T1M0</accession>
<protein>
    <submittedName>
        <fullName evidence="5">Oxidoreductase</fullName>
    </submittedName>
</protein>
<dbReference type="SUPFAM" id="SSF56645">
    <property type="entry name" value="Acyl-CoA dehydrogenase NM domain-like"/>
    <property type="match status" value="1"/>
</dbReference>
<feature type="domain" description="Acyl-CoA dehydrogenase C-terminal" evidence="4">
    <location>
        <begin position="268"/>
        <end position="398"/>
    </location>
</feature>
<dbReference type="InterPro" id="IPR013107">
    <property type="entry name" value="Acyl-CoA_DH_C"/>
</dbReference>
<dbReference type="PIRSF" id="PIRSF016578">
    <property type="entry name" value="HsaA"/>
    <property type="match status" value="1"/>
</dbReference>
<dbReference type="KEGG" id="salc:C2138_12895"/>
<keyword evidence="1" id="KW-0560">Oxidoreductase</keyword>
<comment type="caution">
    <text evidence="5">The sequence shown here is derived from an EMBL/GenBank/DDBJ whole genome shotgun (WGS) entry which is preliminary data.</text>
</comment>
<dbReference type="EMBL" id="QEEX01000001">
    <property type="protein sequence ID" value="PWB97757.1"/>
    <property type="molecule type" value="Genomic_DNA"/>
</dbReference>
<dbReference type="SUPFAM" id="SSF47203">
    <property type="entry name" value="Acyl-CoA dehydrogenase C-terminal domain-like"/>
    <property type="match status" value="1"/>
</dbReference>
<dbReference type="AlphaFoldDB" id="A0A2U1T1M0"/>
<evidence type="ECO:0000256" key="2">
    <source>
        <dbReference type="ARBA" id="ARBA00049661"/>
    </source>
</evidence>
<dbReference type="Gene3D" id="2.40.110.10">
    <property type="entry name" value="Butyryl-CoA Dehydrogenase, subunit A, domain 2"/>
    <property type="match status" value="1"/>
</dbReference>